<dbReference type="AlphaFoldDB" id="A0A0M1VVV2"/>
<dbReference type="InterPro" id="IPR026889">
    <property type="entry name" value="Zn_Tnp"/>
</dbReference>
<feature type="domain" description="Transposase IS801/IS1294" evidence="1">
    <location>
        <begin position="161"/>
        <end position="194"/>
    </location>
</feature>
<evidence type="ECO:0000313" key="3">
    <source>
        <dbReference type="EMBL" id="EEO40789.1"/>
    </source>
</evidence>
<sequence>MIREILSLVNLSHILNFINPFLTQQHFEYIKASINKFLLCRDIKAGFIKYTCTECGHYHTIPITCKSRLCPSYGFKYSATWTQKMINDILNIPHRHILFTIPEELRAFFSYDRTLLSKLAKAVNEVMKYQFHNMHKKIVRKFRVPKSSPNYFTNSDIVHYGLITVIHTFGRDLKWNPHIHALVSLGGFTKNFTFKKLDYFHVLSIAEYKITYYDNEKVTFFFNDLADDKKKKYVTMDIDKFVQQILIHLPPKNFKMINRFGFYGRNITAKLRNIVKKYKKTLSKSEYSFYVKQSIDTFGVHPFMCPYCKIMMDIQEIYVSSDWYGRDHT</sequence>
<evidence type="ECO:0000259" key="2">
    <source>
        <dbReference type="Pfam" id="PF14319"/>
    </source>
</evidence>
<gene>
    <name evidence="3" type="ORF">FSCG_01502</name>
</gene>
<dbReference type="EMBL" id="ACDE02000003">
    <property type="protein sequence ID" value="EEO40789.1"/>
    <property type="molecule type" value="Genomic_DNA"/>
</dbReference>
<dbReference type="Proteomes" id="UP000004925">
    <property type="component" value="Unassembled WGS sequence"/>
</dbReference>
<dbReference type="Pfam" id="PF14319">
    <property type="entry name" value="Zn_Tnp_IS91"/>
    <property type="match status" value="1"/>
</dbReference>
<reference evidence="3 4" key="1">
    <citation type="submission" date="2011-10" db="EMBL/GenBank/DDBJ databases">
        <title>The Genome Sequence of Fusobacterium sp. 4_1_13.</title>
        <authorList>
            <consortium name="The Broad Institute Genome Sequencing Platform"/>
            <person name="Earl A."/>
            <person name="Ward D."/>
            <person name="Feldgarden M."/>
            <person name="Gevers D."/>
            <person name="Strauss J."/>
            <person name="Ambrose C."/>
            <person name="Allen-Vercoe E."/>
            <person name="Young S.K."/>
            <person name="Zeng Q."/>
            <person name="Gargeya S."/>
            <person name="Fitzgerald M."/>
            <person name="Haas B."/>
            <person name="Abouelleil A."/>
            <person name="Alvarado L."/>
            <person name="Arachchi H.M."/>
            <person name="Berlin A."/>
            <person name="Brown A."/>
            <person name="Chapman S.B."/>
            <person name="Chen Z."/>
            <person name="Dunbar C."/>
            <person name="Freedman E."/>
            <person name="Gearin G."/>
            <person name="Goldberg J."/>
            <person name="Griggs A."/>
            <person name="Gujja S."/>
            <person name="Heiman D."/>
            <person name="Howarth C."/>
            <person name="Larson L."/>
            <person name="Lui A."/>
            <person name="MacDonald P.J."/>
            <person name="Montmayeur A."/>
            <person name="Murphy C."/>
            <person name="Neiman D."/>
            <person name="Pearson M."/>
            <person name="Priest M."/>
            <person name="Roberts A."/>
            <person name="Saif S."/>
            <person name="Shea T."/>
            <person name="Shenoy N."/>
            <person name="Sisk P."/>
            <person name="Stolte C."/>
            <person name="Sykes S."/>
            <person name="Wortman J."/>
            <person name="Nusbaum C."/>
            <person name="Birren B."/>
        </authorList>
    </citation>
    <scope>NUCLEOTIDE SEQUENCE [LARGE SCALE GENOMIC DNA]</scope>
    <source>
        <strain evidence="3 4">4_1_13</strain>
    </source>
</reference>
<dbReference type="HOGENOM" id="CLU_038153_0_1_0"/>
<dbReference type="GO" id="GO:0006313">
    <property type="term" value="P:DNA transposition"/>
    <property type="evidence" value="ECO:0007669"/>
    <property type="project" value="InterPro"/>
</dbReference>
<accession>A0A0M1VVV2</accession>
<proteinExistence type="predicted"/>
<feature type="domain" description="Transposase IS801/IS1294" evidence="1">
    <location>
        <begin position="199"/>
        <end position="264"/>
    </location>
</feature>
<dbReference type="GO" id="GO:0004803">
    <property type="term" value="F:transposase activity"/>
    <property type="evidence" value="ECO:0007669"/>
    <property type="project" value="InterPro"/>
</dbReference>
<dbReference type="PANTHER" id="PTHR37023:SF1">
    <property type="entry name" value="ISSOD25 TRANSPOSASE TNPA_ISSOD25"/>
    <property type="match status" value="1"/>
</dbReference>
<dbReference type="PANTHER" id="PTHR37023">
    <property type="entry name" value="TRANSPOSASE"/>
    <property type="match status" value="1"/>
</dbReference>
<organism evidence="3 4">
    <name type="scientific">Fusobacterium vincentii 4_1_13</name>
    <dbReference type="NCBI Taxonomy" id="469606"/>
    <lineage>
        <taxon>Bacteria</taxon>
        <taxon>Fusobacteriati</taxon>
        <taxon>Fusobacteriota</taxon>
        <taxon>Fusobacteriia</taxon>
        <taxon>Fusobacteriales</taxon>
        <taxon>Fusobacteriaceae</taxon>
        <taxon>Fusobacterium</taxon>
    </lineage>
</organism>
<protein>
    <submittedName>
        <fullName evidence="3">Uncharacterized protein</fullName>
    </submittedName>
</protein>
<dbReference type="GO" id="GO:0003677">
    <property type="term" value="F:DNA binding"/>
    <property type="evidence" value="ECO:0007669"/>
    <property type="project" value="InterPro"/>
</dbReference>
<feature type="domain" description="Transposase zinc-binding" evidence="2">
    <location>
        <begin position="22"/>
        <end position="101"/>
    </location>
</feature>
<comment type="caution">
    <text evidence="3">The sequence shown here is derived from an EMBL/GenBank/DDBJ whole genome shotgun (WGS) entry which is preliminary data.</text>
</comment>
<name>A0A0M1VVV2_FUSVC</name>
<dbReference type="InterPro" id="IPR007069">
    <property type="entry name" value="Transposase_32"/>
</dbReference>
<evidence type="ECO:0000313" key="4">
    <source>
        <dbReference type="Proteomes" id="UP000004925"/>
    </source>
</evidence>
<evidence type="ECO:0000259" key="1">
    <source>
        <dbReference type="Pfam" id="PF04986"/>
    </source>
</evidence>
<dbReference type="RefSeq" id="WP_008803341.1">
    <property type="nucleotide sequence ID" value="NZ_KQ235733.1"/>
</dbReference>
<dbReference type="eggNOG" id="ENOG502ZBDB">
    <property type="taxonomic scope" value="Bacteria"/>
</dbReference>
<dbReference type="Pfam" id="PF04986">
    <property type="entry name" value="Y2_Tnp"/>
    <property type="match status" value="2"/>
</dbReference>